<evidence type="ECO:0000313" key="1">
    <source>
        <dbReference type="EMBL" id="MET3527282.1"/>
    </source>
</evidence>
<dbReference type="EMBL" id="JBEPLU010000002">
    <property type="protein sequence ID" value="MET3527282.1"/>
    <property type="molecule type" value="Genomic_DNA"/>
</dbReference>
<dbReference type="Proteomes" id="UP001549110">
    <property type="component" value="Unassembled WGS sequence"/>
</dbReference>
<name>A0ABV2EKQ6_9CAUL</name>
<evidence type="ECO:0000313" key="2">
    <source>
        <dbReference type="Proteomes" id="UP001549110"/>
    </source>
</evidence>
<protein>
    <submittedName>
        <fullName evidence="1">Uncharacterized protein</fullName>
    </submittedName>
</protein>
<sequence>MSVRAKFYVQKIEHVYTGPTSGDCANIILSPVYGDGSDNAAWSKWTPNGKLEMTVTNPAAIAQFELGKSYYLDFTPVE</sequence>
<gene>
    <name evidence="1" type="ORF">ABID41_002400</name>
</gene>
<organism evidence="1 2">
    <name type="scientific">Phenylobacterium koreense</name>
    <dbReference type="NCBI Taxonomy" id="266125"/>
    <lineage>
        <taxon>Bacteria</taxon>
        <taxon>Pseudomonadati</taxon>
        <taxon>Pseudomonadota</taxon>
        <taxon>Alphaproteobacteria</taxon>
        <taxon>Caulobacterales</taxon>
        <taxon>Caulobacteraceae</taxon>
        <taxon>Phenylobacterium</taxon>
    </lineage>
</organism>
<comment type="caution">
    <text evidence="1">The sequence shown here is derived from an EMBL/GenBank/DDBJ whole genome shotgun (WGS) entry which is preliminary data.</text>
</comment>
<reference evidence="1 2" key="1">
    <citation type="submission" date="2024-06" db="EMBL/GenBank/DDBJ databases">
        <title>Genomic Encyclopedia of Type Strains, Phase IV (KMG-IV): sequencing the most valuable type-strain genomes for metagenomic binning, comparative biology and taxonomic classification.</title>
        <authorList>
            <person name="Goeker M."/>
        </authorList>
    </citation>
    <scope>NUCLEOTIDE SEQUENCE [LARGE SCALE GENOMIC DNA]</scope>
    <source>
        <strain evidence="1 2">DSM 17809</strain>
    </source>
</reference>
<dbReference type="RefSeq" id="WP_354297777.1">
    <property type="nucleotide sequence ID" value="NZ_JBEPLU010000002.1"/>
</dbReference>
<keyword evidence="2" id="KW-1185">Reference proteome</keyword>
<accession>A0ABV2EKQ6</accession>
<proteinExistence type="predicted"/>